<sequence>MTEENKIILMDEDGVEREFELVISFDIKDKTYALLAESEESDDVFPFIIEEDENGEMTLLPVEDDAEFELISETYDQIMEEEFGDDEDKE</sequence>
<protein>
    <recommendedName>
        <fullName evidence="2">UPF0473 protein SAMN04515656_11282</fullName>
    </recommendedName>
</protein>
<evidence type="ECO:0000313" key="4">
    <source>
        <dbReference type="Proteomes" id="UP000199394"/>
    </source>
</evidence>
<proteinExistence type="inferred from homology"/>
<dbReference type="RefSeq" id="WP_090307542.1">
    <property type="nucleotide sequence ID" value="NZ_FNRK01000012.1"/>
</dbReference>
<gene>
    <name evidence="3" type="ORF">SAMN04515656_11282</name>
</gene>
<comment type="similarity">
    <text evidence="1 2">Belongs to the UPF0473 family.</text>
</comment>
<dbReference type="Pfam" id="PF06949">
    <property type="entry name" value="DUF1292"/>
    <property type="match status" value="1"/>
</dbReference>
<name>A0A1H4BTS1_9FIRM</name>
<evidence type="ECO:0000256" key="1">
    <source>
        <dbReference type="ARBA" id="ARBA00008439"/>
    </source>
</evidence>
<dbReference type="STRING" id="81409.SAMN04515656_11282"/>
<dbReference type="PANTHER" id="PTHR40066">
    <property type="entry name" value="UPF0473 PROTEIN CBO2561/CLC_2432"/>
    <property type="match status" value="1"/>
</dbReference>
<evidence type="ECO:0000256" key="2">
    <source>
        <dbReference type="HAMAP-Rule" id="MF_01448"/>
    </source>
</evidence>
<dbReference type="OrthoDB" id="9811971at2"/>
<organism evidence="3 4">
    <name type="scientific">Eubacterium aggregans</name>
    <dbReference type="NCBI Taxonomy" id="81409"/>
    <lineage>
        <taxon>Bacteria</taxon>
        <taxon>Bacillati</taxon>
        <taxon>Bacillota</taxon>
        <taxon>Clostridia</taxon>
        <taxon>Eubacteriales</taxon>
        <taxon>Eubacteriaceae</taxon>
        <taxon>Eubacterium</taxon>
    </lineage>
</organism>
<dbReference type="EMBL" id="FNRK01000012">
    <property type="protein sequence ID" value="SEA51576.1"/>
    <property type="molecule type" value="Genomic_DNA"/>
</dbReference>
<reference evidence="3 4" key="1">
    <citation type="submission" date="2016-10" db="EMBL/GenBank/DDBJ databases">
        <authorList>
            <person name="de Groot N.N."/>
        </authorList>
    </citation>
    <scope>NUCLEOTIDE SEQUENCE [LARGE SCALE GENOMIC DNA]</scope>
    <source>
        <strain evidence="3 4">SR12</strain>
    </source>
</reference>
<accession>A0A1H4BTS1</accession>
<evidence type="ECO:0000313" key="3">
    <source>
        <dbReference type="EMBL" id="SEA51576.1"/>
    </source>
</evidence>
<dbReference type="PANTHER" id="PTHR40066:SF1">
    <property type="entry name" value="UPF0473 PROTEIN CBO2561_CLC_2432"/>
    <property type="match status" value="1"/>
</dbReference>
<dbReference type="HAMAP" id="MF_01448">
    <property type="entry name" value="UPF0473"/>
    <property type="match status" value="1"/>
</dbReference>
<dbReference type="InterPro" id="IPR009711">
    <property type="entry name" value="UPF0473"/>
</dbReference>
<dbReference type="Proteomes" id="UP000199394">
    <property type="component" value="Unassembled WGS sequence"/>
</dbReference>
<dbReference type="AlphaFoldDB" id="A0A1H4BTS1"/>
<keyword evidence="4" id="KW-1185">Reference proteome</keyword>